<dbReference type="EMBL" id="HBUE01221581">
    <property type="protein sequence ID" value="CAG6539769.1"/>
    <property type="molecule type" value="Transcribed_RNA"/>
</dbReference>
<dbReference type="EMBL" id="HBUE01221580">
    <property type="protein sequence ID" value="CAG6539767.1"/>
    <property type="molecule type" value="Transcribed_RNA"/>
</dbReference>
<proteinExistence type="predicted"/>
<dbReference type="EMBL" id="HBUE01013245">
    <property type="protein sequence ID" value="CAG6449467.1"/>
    <property type="molecule type" value="Transcribed_RNA"/>
</dbReference>
<sequence>MGSIAKIQRHPEHGRHQLPGRQLRLGRHRPVECVRWPHRYPQLSATLLLGGVCSAFPAKRLQMYGQRVPFPGYGTLCGDGGQPGLFQQCRKGDQLVGGAARGFGGGFLQTVDRV</sequence>
<dbReference type="EMBL" id="HBUE01328227">
    <property type="protein sequence ID" value="CAG6591817.1"/>
    <property type="molecule type" value="Transcribed_RNA"/>
</dbReference>
<accession>A0A8D8P7U6</accession>
<organism evidence="2">
    <name type="scientific">Culex pipiens</name>
    <name type="common">House mosquito</name>
    <dbReference type="NCBI Taxonomy" id="7175"/>
    <lineage>
        <taxon>Eukaryota</taxon>
        <taxon>Metazoa</taxon>
        <taxon>Ecdysozoa</taxon>
        <taxon>Arthropoda</taxon>
        <taxon>Hexapoda</taxon>
        <taxon>Insecta</taxon>
        <taxon>Pterygota</taxon>
        <taxon>Neoptera</taxon>
        <taxon>Endopterygota</taxon>
        <taxon>Diptera</taxon>
        <taxon>Nematocera</taxon>
        <taxon>Culicoidea</taxon>
        <taxon>Culicidae</taxon>
        <taxon>Culicinae</taxon>
        <taxon>Culicini</taxon>
        <taxon>Culex</taxon>
        <taxon>Culex</taxon>
    </lineage>
</organism>
<evidence type="ECO:0000313" key="2">
    <source>
        <dbReference type="EMBL" id="CAG6591819.1"/>
    </source>
</evidence>
<protein>
    <submittedName>
        <fullName evidence="2">(northern house mosquito) hypothetical protein</fullName>
    </submittedName>
</protein>
<dbReference type="AlphaFoldDB" id="A0A8D8P7U6"/>
<name>A0A8D8P7U6_CULPI</name>
<feature type="region of interest" description="Disordered" evidence="1">
    <location>
        <begin position="1"/>
        <end position="22"/>
    </location>
</feature>
<reference evidence="2" key="1">
    <citation type="submission" date="2021-05" db="EMBL/GenBank/DDBJ databases">
        <authorList>
            <person name="Alioto T."/>
            <person name="Alioto T."/>
            <person name="Gomez Garrido J."/>
        </authorList>
    </citation>
    <scope>NUCLEOTIDE SEQUENCE</scope>
</reference>
<dbReference type="EMBL" id="HBUE01013244">
    <property type="protein sequence ID" value="CAG6449464.1"/>
    <property type="molecule type" value="Transcribed_RNA"/>
</dbReference>
<evidence type="ECO:0000256" key="1">
    <source>
        <dbReference type="SAM" id="MobiDB-lite"/>
    </source>
</evidence>
<dbReference type="EMBL" id="HBUE01328228">
    <property type="protein sequence ID" value="CAG6591819.1"/>
    <property type="molecule type" value="Transcribed_RNA"/>
</dbReference>